<organism evidence="2 3">
    <name type="scientific">Malus domestica</name>
    <name type="common">Apple</name>
    <name type="synonym">Pyrus malus</name>
    <dbReference type="NCBI Taxonomy" id="3750"/>
    <lineage>
        <taxon>Eukaryota</taxon>
        <taxon>Viridiplantae</taxon>
        <taxon>Streptophyta</taxon>
        <taxon>Embryophyta</taxon>
        <taxon>Tracheophyta</taxon>
        <taxon>Spermatophyta</taxon>
        <taxon>Magnoliopsida</taxon>
        <taxon>eudicotyledons</taxon>
        <taxon>Gunneridae</taxon>
        <taxon>Pentapetalae</taxon>
        <taxon>rosids</taxon>
        <taxon>fabids</taxon>
        <taxon>Rosales</taxon>
        <taxon>Rosaceae</taxon>
        <taxon>Amygdaloideae</taxon>
        <taxon>Maleae</taxon>
        <taxon>Malus</taxon>
    </lineage>
</organism>
<accession>A0A498K5E0</accession>
<gene>
    <name evidence="2" type="ORF">DVH24_000776</name>
</gene>
<keyword evidence="3" id="KW-1185">Reference proteome</keyword>
<name>A0A498K5E0_MALDO</name>
<comment type="caution">
    <text evidence="2">The sequence shown here is derived from an EMBL/GenBank/DDBJ whole genome shotgun (WGS) entry which is preliminary data.</text>
</comment>
<protein>
    <submittedName>
        <fullName evidence="2">Uncharacterized protein</fullName>
    </submittedName>
</protein>
<evidence type="ECO:0000313" key="2">
    <source>
        <dbReference type="EMBL" id="RXI00542.1"/>
    </source>
</evidence>
<evidence type="ECO:0000313" key="3">
    <source>
        <dbReference type="Proteomes" id="UP000290289"/>
    </source>
</evidence>
<dbReference type="AlphaFoldDB" id="A0A498K5E0"/>
<evidence type="ECO:0000256" key="1">
    <source>
        <dbReference type="SAM" id="MobiDB-lite"/>
    </source>
</evidence>
<dbReference type="Proteomes" id="UP000290289">
    <property type="component" value="Chromosome 4"/>
</dbReference>
<proteinExistence type="predicted"/>
<sequence length="142" mass="15486">MIVAVSIRFNGIKWDSLGLRGSLGVLSREPQIRPDSQDLPREKTSLILRERELSPSLPACLAPSSSSSSPSSLRLACLHLHLARPYLLFLPDPARPAPPPFSQATSQEHSNQIAHPPPLFDPSQSNPLSLSLTLTLVLLNLQ</sequence>
<feature type="compositionally biased region" description="Polar residues" evidence="1">
    <location>
        <begin position="102"/>
        <end position="113"/>
    </location>
</feature>
<feature type="region of interest" description="Disordered" evidence="1">
    <location>
        <begin position="97"/>
        <end position="124"/>
    </location>
</feature>
<dbReference type="EMBL" id="RDQH01000330">
    <property type="protein sequence ID" value="RXI00542.1"/>
    <property type="molecule type" value="Genomic_DNA"/>
</dbReference>
<reference evidence="2 3" key="1">
    <citation type="submission" date="2018-10" db="EMBL/GenBank/DDBJ databases">
        <title>A high-quality apple genome assembly.</title>
        <authorList>
            <person name="Hu J."/>
        </authorList>
    </citation>
    <scope>NUCLEOTIDE SEQUENCE [LARGE SCALE GENOMIC DNA]</scope>
    <source>
        <strain evidence="3">cv. HFTH1</strain>
        <tissue evidence="2">Young leaf</tissue>
    </source>
</reference>